<feature type="compositionally biased region" description="Polar residues" evidence="10">
    <location>
        <begin position="110"/>
        <end position="126"/>
    </location>
</feature>
<name>A0A4Y7J6S6_PAPSO</name>
<reference evidence="11 12" key="1">
    <citation type="journal article" date="2018" name="Science">
        <title>The opium poppy genome and morphinan production.</title>
        <authorList>
            <person name="Guo L."/>
            <person name="Winzer T."/>
            <person name="Yang X."/>
            <person name="Li Y."/>
            <person name="Ning Z."/>
            <person name="He Z."/>
            <person name="Teodor R."/>
            <person name="Lu Y."/>
            <person name="Bowser T.A."/>
            <person name="Graham I.A."/>
            <person name="Ye K."/>
        </authorList>
    </citation>
    <scope>NUCLEOTIDE SEQUENCE [LARGE SCALE GENOMIC DNA]</scope>
    <source>
        <strain evidence="12">cv. HN1</strain>
        <tissue evidence="11">Leaves</tissue>
    </source>
</reference>
<dbReference type="InterPro" id="IPR001680">
    <property type="entry name" value="WD40_rpt"/>
</dbReference>
<dbReference type="PANTHER" id="PTHR44218">
    <property type="entry name" value="PROTEIN SPA1-RELATED 2"/>
    <property type="match status" value="1"/>
</dbReference>
<keyword evidence="7" id="KW-0539">Nucleus</keyword>
<evidence type="ECO:0000256" key="10">
    <source>
        <dbReference type="SAM" id="MobiDB-lite"/>
    </source>
</evidence>
<keyword evidence="6" id="KW-0175">Coiled coil</keyword>
<evidence type="ECO:0000256" key="1">
    <source>
        <dbReference type="ARBA" id="ARBA00004123"/>
    </source>
</evidence>
<dbReference type="SUPFAM" id="SSF56112">
    <property type="entry name" value="Protein kinase-like (PK-like)"/>
    <property type="match status" value="1"/>
</dbReference>
<dbReference type="FunFam" id="2.130.10.10:FF:000090">
    <property type="entry name" value="E3 ubiquitin-protein ligase RFWD2 isoform X1"/>
    <property type="match status" value="1"/>
</dbReference>
<feature type="compositionally biased region" description="Basic and acidic residues" evidence="10">
    <location>
        <begin position="15"/>
        <end position="24"/>
    </location>
</feature>
<evidence type="ECO:0000256" key="2">
    <source>
        <dbReference type="ARBA" id="ARBA00022574"/>
    </source>
</evidence>
<feature type="region of interest" description="Disordered" evidence="10">
    <location>
        <begin position="102"/>
        <end position="126"/>
    </location>
</feature>
<dbReference type="InterPro" id="IPR020472">
    <property type="entry name" value="WD40_PAC1"/>
</dbReference>
<dbReference type="Gene3D" id="2.130.10.10">
    <property type="entry name" value="YVTN repeat-like/Quinoprotein amine dehydrogenase"/>
    <property type="match status" value="1"/>
</dbReference>
<dbReference type="PROSITE" id="PS50294">
    <property type="entry name" value="WD_REPEATS_REGION"/>
    <property type="match status" value="1"/>
</dbReference>
<keyword evidence="2 9" id="KW-0853">WD repeat</keyword>
<dbReference type="PANTHER" id="PTHR44218:SF6">
    <property type="entry name" value="PROTEIN SUPPRESSOR OF PHYA-105 1"/>
    <property type="match status" value="1"/>
</dbReference>
<evidence type="ECO:0000256" key="4">
    <source>
        <dbReference type="ARBA" id="ARBA00022737"/>
    </source>
</evidence>
<dbReference type="EMBL" id="CM010717">
    <property type="protein sequence ID" value="RZC56527.1"/>
    <property type="molecule type" value="Genomic_DNA"/>
</dbReference>
<dbReference type="GO" id="GO:0005634">
    <property type="term" value="C:nucleus"/>
    <property type="evidence" value="ECO:0007669"/>
    <property type="project" value="UniProtKB-SubCell"/>
</dbReference>
<dbReference type="InterPro" id="IPR015943">
    <property type="entry name" value="WD40/YVTN_repeat-like_dom_sf"/>
</dbReference>
<dbReference type="GO" id="GO:0009640">
    <property type="term" value="P:photomorphogenesis"/>
    <property type="evidence" value="ECO:0007669"/>
    <property type="project" value="InterPro"/>
</dbReference>
<comment type="subcellular location">
    <subcellularLocation>
        <location evidence="1">Nucleus</location>
    </subcellularLocation>
</comment>
<feature type="region of interest" description="Disordered" evidence="10">
    <location>
        <begin position="1"/>
        <end position="31"/>
    </location>
</feature>
<dbReference type="SUPFAM" id="SSF50978">
    <property type="entry name" value="WD40 repeat-like"/>
    <property type="match status" value="1"/>
</dbReference>
<feature type="repeat" description="WD" evidence="9">
    <location>
        <begin position="922"/>
        <end position="955"/>
    </location>
</feature>
<evidence type="ECO:0000256" key="9">
    <source>
        <dbReference type="PROSITE-ProRule" id="PRU00221"/>
    </source>
</evidence>
<dbReference type="SMART" id="SM00320">
    <property type="entry name" value="WD40"/>
    <property type="match status" value="6"/>
</dbReference>
<dbReference type="GO" id="GO:0042802">
    <property type="term" value="F:identical protein binding"/>
    <property type="evidence" value="ECO:0007669"/>
    <property type="project" value="UniProtKB-ARBA"/>
</dbReference>
<gene>
    <name evidence="11" type="ORF">C5167_015376</name>
</gene>
<dbReference type="PROSITE" id="PS50082">
    <property type="entry name" value="WD_REPEATS_2"/>
    <property type="match status" value="3"/>
</dbReference>
<evidence type="ECO:0000256" key="5">
    <source>
        <dbReference type="ARBA" id="ARBA00022786"/>
    </source>
</evidence>
<dbReference type="Gramene" id="RZC56527">
    <property type="protein sequence ID" value="RZC56527"/>
    <property type="gene ID" value="C5167_015376"/>
</dbReference>
<dbReference type="InterPro" id="IPR036322">
    <property type="entry name" value="WD40_repeat_dom_sf"/>
</dbReference>
<evidence type="ECO:0000256" key="3">
    <source>
        <dbReference type="ARBA" id="ARBA00022679"/>
    </source>
</evidence>
<evidence type="ECO:0000313" key="12">
    <source>
        <dbReference type="Proteomes" id="UP000316621"/>
    </source>
</evidence>
<feature type="repeat" description="WD" evidence="9">
    <location>
        <begin position="836"/>
        <end position="878"/>
    </location>
</feature>
<protein>
    <submittedName>
        <fullName evidence="11">Uncharacterized protein</fullName>
    </submittedName>
</protein>
<keyword evidence="4" id="KW-0677">Repeat</keyword>
<organism evidence="11 12">
    <name type="scientific">Papaver somniferum</name>
    <name type="common">Opium poppy</name>
    <dbReference type="NCBI Taxonomy" id="3469"/>
    <lineage>
        <taxon>Eukaryota</taxon>
        <taxon>Viridiplantae</taxon>
        <taxon>Streptophyta</taxon>
        <taxon>Embryophyta</taxon>
        <taxon>Tracheophyta</taxon>
        <taxon>Spermatophyta</taxon>
        <taxon>Magnoliopsida</taxon>
        <taxon>Ranunculales</taxon>
        <taxon>Papaveraceae</taxon>
        <taxon>Papaveroideae</taxon>
        <taxon>Papaver</taxon>
    </lineage>
</organism>
<keyword evidence="3" id="KW-0808">Transferase</keyword>
<dbReference type="Proteomes" id="UP000316621">
    <property type="component" value="Chromosome 3"/>
</dbReference>
<evidence type="ECO:0000256" key="6">
    <source>
        <dbReference type="ARBA" id="ARBA00023054"/>
    </source>
</evidence>
<dbReference type="PROSITE" id="PS00678">
    <property type="entry name" value="WD_REPEATS_1"/>
    <property type="match status" value="2"/>
</dbReference>
<dbReference type="InterPro" id="IPR019775">
    <property type="entry name" value="WD40_repeat_CS"/>
</dbReference>
<dbReference type="OMA" id="MAGTHGF"/>
<proteinExistence type="predicted"/>
<sequence length="1073" mass="120209">MENRREKMVNAAEGEQFKRKESDPSLKPNDLDTMVSRGNFTSGNNWLENIPQPFTDHAGDRDTISIAGSEIPYTSLYPVNDAGVMVEELTLKKYKSSQLSVVGGSHGMEGTQSRPRSSSNVMERTQSRPRSWQYLYQLSGGSRNGRTDRVCMSKDKEPVMLSGVEDVGNGFWVRTPQFLTQSNQGEAEISGHLINKEKKMVSNCQLTLRGEVEKEKELSSRYLEPYDCGYAVGIKDQEKEDGACVIEKSSDVSLNLRAKTSDPALKSFDASLTSSAAHGMVHDGISLRDWLKHRKWKSNKSESLNIFKQIVELVDLAHTQEVPLDVRPSSFMIFPSHQVKYAGSIARRDWLDSIVNQGKPSSENHSSRKRYLECAHYNSSAISKSQKGSKSIKFGQPHPLLPVGYVFKSETDKEVDISSGTQEYGSHTREKSKLPIRTQDKSVSTSVSYTARQQLTSPNFQLEEKWYASPEELHGSRPTLLSNIYGLGVLLFELLCWFESSEVHAAAMLDLRHRILPPKFLSESPKVAGSCLWLLHPEPSSRPTTRVILHSELIFEFEDLSSKCHSPSSFDEDDIESDLLLHFLATLKEEKVKQASKLVEEIGCLKADFKEVEKRYMLGADEFLSEPHKKSKAGEELNQKESRGSEALCMLSPSSKMNEGRLMSNINQLENAYFSMRSQIELSETDSSTRADIDLLNKAQNENEEPLPKQKTMDHRLGSFFYGLCKYARYDKLELRATLRSSDLLNSSNVICSLGFDRDEEYFAAAGVSKKIKIFEFNALLNDSVDIHYPVVEMSSKSKLSCVCWNNYIKNYLASTDYDGVVQLWDVNTGQGIFQYREHEKRAWSVDFSKVDPTKLASGSDDCAVKLWTINEQKCNSIIKSIANVCCVQFSAHSTYLLAFGSADYKTYCYDLRYTRIPWCILSGHSRAVSYVKFLSPDTIVSASTDNTLKLWDLNKTSSDGDSTSACSLSFRGHTNEKNFVGLSVSDGYIACGSETNEVYSYYKSLPMPITSHKFGSTDSVTGQETGSDVGQFVASVCWRGKSNMLVAANSIGSIKVLEMERLNVFSGNSPQG</sequence>
<feature type="repeat" description="WD" evidence="9">
    <location>
        <begin position="793"/>
        <end position="835"/>
    </location>
</feature>
<dbReference type="InterPro" id="IPR011009">
    <property type="entry name" value="Kinase-like_dom_sf"/>
</dbReference>
<dbReference type="Gene3D" id="1.10.510.10">
    <property type="entry name" value="Transferase(Phosphotransferase) domain 1"/>
    <property type="match status" value="1"/>
</dbReference>
<evidence type="ECO:0000313" key="11">
    <source>
        <dbReference type="EMBL" id="RZC56527.1"/>
    </source>
</evidence>
<dbReference type="STRING" id="3469.A0A4Y7J6S6"/>
<dbReference type="PRINTS" id="PR00320">
    <property type="entry name" value="GPROTEINBRPT"/>
</dbReference>
<keyword evidence="5" id="KW-0833">Ubl conjugation pathway</keyword>
<evidence type="ECO:0000256" key="7">
    <source>
        <dbReference type="ARBA" id="ARBA00023242"/>
    </source>
</evidence>
<evidence type="ECO:0000256" key="8">
    <source>
        <dbReference type="ARBA" id="ARBA00084091"/>
    </source>
</evidence>
<keyword evidence="12" id="KW-1185">Reference proteome</keyword>
<dbReference type="GO" id="GO:0016740">
    <property type="term" value="F:transferase activity"/>
    <property type="evidence" value="ECO:0007669"/>
    <property type="project" value="UniProtKB-KW"/>
</dbReference>
<dbReference type="GO" id="GO:0009585">
    <property type="term" value="P:red, far-red light phototransduction"/>
    <property type="evidence" value="ECO:0007669"/>
    <property type="project" value="UniProtKB-KW"/>
</dbReference>
<accession>A0A4Y7J6S6</accession>
<dbReference type="InterPro" id="IPR044630">
    <property type="entry name" value="SPA1/2/3/4"/>
</dbReference>
<dbReference type="AlphaFoldDB" id="A0A4Y7J6S6"/>
<dbReference type="Pfam" id="PF00400">
    <property type="entry name" value="WD40"/>
    <property type="match status" value="2"/>
</dbReference>
<keyword evidence="8" id="KW-0607">Phytochrome signaling pathway</keyword>